<gene>
    <name evidence="2" type="ORF">CPSG_03410</name>
</gene>
<dbReference type="Proteomes" id="UP000002497">
    <property type="component" value="Unassembled WGS sequence"/>
</dbReference>
<accession>E9CZY2</accession>
<feature type="region of interest" description="Disordered" evidence="1">
    <location>
        <begin position="76"/>
        <end position="113"/>
    </location>
</feature>
<proteinExistence type="predicted"/>
<dbReference type="HOGENOM" id="CLU_1937972_0_0_1"/>
<evidence type="ECO:0000313" key="3">
    <source>
        <dbReference type="Proteomes" id="UP000002497"/>
    </source>
</evidence>
<dbReference type="AlphaFoldDB" id="E9CZY2"/>
<protein>
    <submittedName>
        <fullName evidence="2">Uncharacterized protein</fullName>
    </submittedName>
</protein>
<dbReference type="EMBL" id="GL636489">
    <property type="protein sequence ID" value="EFW20235.1"/>
    <property type="molecule type" value="Genomic_DNA"/>
</dbReference>
<reference evidence="3" key="1">
    <citation type="journal article" date="2010" name="Genome Res.">
        <title>Population genomic sequencing of Coccidioides fungi reveals recent hybridization and transposon control.</title>
        <authorList>
            <person name="Neafsey D.E."/>
            <person name="Barker B.M."/>
            <person name="Sharpton T.J."/>
            <person name="Stajich J.E."/>
            <person name="Park D.J."/>
            <person name="Whiston E."/>
            <person name="Hung C.-Y."/>
            <person name="McMahan C."/>
            <person name="White J."/>
            <person name="Sykes S."/>
            <person name="Heiman D."/>
            <person name="Young S."/>
            <person name="Zeng Q."/>
            <person name="Abouelleil A."/>
            <person name="Aftuck L."/>
            <person name="Bessette D."/>
            <person name="Brown A."/>
            <person name="FitzGerald M."/>
            <person name="Lui A."/>
            <person name="Macdonald J.P."/>
            <person name="Priest M."/>
            <person name="Orbach M.J."/>
            <person name="Galgiani J.N."/>
            <person name="Kirkland T.N."/>
            <person name="Cole G.T."/>
            <person name="Birren B.W."/>
            <person name="Henn M.R."/>
            <person name="Taylor J.W."/>
            <person name="Rounsley S.D."/>
        </authorList>
    </citation>
    <scope>NUCLEOTIDE SEQUENCE [LARGE SCALE GENOMIC DNA]</scope>
    <source>
        <strain evidence="3">RMSCC 757 / Silveira</strain>
    </source>
</reference>
<organism evidence="3">
    <name type="scientific">Coccidioides posadasii (strain RMSCC 757 / Silveira)</name>
    <name type="common">Valley fever fungus</name>
    <dbReference type="NCBI Taxonomy" id="443226"/>
    <lineage>
        <taxon>Eukaryota</taxon>
        <taxon>Fungi</taxon>
        <taxon>Dikarya</taxon>
        <taxon>Ascomycota</taxon>
        <taxon>Pezizomycotina</taxon>
        <taxon>Eurotiomycetes</taxon>
        <taxon>Eurotiomycetidae</taxon>
        <taxon>Onygenales</taxon>
        <taxon>Onygenaceae</taxon>
        <taxon>Coccidioides</taxon>
    </lineage>
</organism>
<dbReference type="VEuPathDB" id="FungiDB:CPSG_03410"/>
<name>E9CZY2_COCPS</name>
<keyword evidence="3" id="KW-1185">Reference proteome</keyword>
<evidence type="ECO:0000313" key="2">
    <source>
        <dbReference type="EMBL" id="EFW20235.1"/>
    </source>
</evidence>
<evidence type="ECO:0000256" key="1">
    <source>
        <dbReference type="SAM" id="MobiDB-lite"/>
    </source>
</evidence>
<reference evidence="3" key="2">
    <citation type="submission" date="2010-03" db="EMBL/GenBank/DDBJ databases">
        <title>The genome sequence of Coccidioides posadasii strain Silveira.</title>
        <authorList>
            <consortium name="The Broad Institute Genome Sequencing Center for Infectious Disease"/>
            <person name="Neafsey D."/>
            <person name="Orbach M."/>
            <person name="Henn M.R."/>
            <person name="Cole G.T."/>
            <person name="Galgiani J."/>
            <person name="Gardner M.J."/>
            <person name="Kirkland T.N."/>
            <person name="Taylor J.W."/>
            <person name="Young S.K."/>
            <person name="Zeng Q."/>
            <person name="Koehrsen M."/>
            <person name="Alvarado L."/>
            <person name="Berlin A."/>
            <person name="Borenstein D."/>
            <person name="Chapman S.B."/>
            <person name="Chen Z."/>
            <person name="Engels R."/>
            <person name="Freedman E."/>
            <person name="Gellesch M."/>
            <person name="Goldberg J."/>
            <person name="Griggs A."/>
            <person name="Gujja S."/>
            <person name="Heilman E."/>
            <person name="Heiman D."/>
            <person name="Howarth C."/>
            <person name="Jen D."/>
            <person name="Larson L."/>
            <person name="Mehta T."/>
            <person name="Neiman D."/>
            <person name="Park D."/>
            <person name="Pearson M."/>
            <person name="Richards J."/>
            <person name="Roberts A."/>
            <person name="Saif S."/>
            <person name="Shea T."/>
            <person name="Shenoy N."/>
            <person name="Sisk P."/>
            <person name="Stolte C."/>
            <person name="Sykes S."/>
            <person name="Walk T."/>
            <person name="White J."/>
            <person name="Yandava C."/>
            <person name="Haas B."/>
            <person name="Nusbaum C."/>
            <person name="Birren B."/>
        </authorList>
    </citation>
    <scope>NUCLEOTIDE SEQUENCE [LARGE SCALE GENOMIC DNA]</scope>
    <source>
        <strain evidence="3">RMSCC 757 / Silveira</strain>
    </source>
</reference>
<sequence length="130" mass="15051">MLYFCVVRLQGLLTYHLRPISFQRPSSQEFLTLWACLVCSQASDIQTSKPTKLSSHSHIQAPFRFPYRYPFSQATLPAGTFPQKPVSKRPRRVTHHLDSPNGASNTTRQSLRKSCTRNQQLYVPYRIRRA</sequence>